<gene>
    <name evidence="8" type="ORF">CcaverHIS019_0204550</name>
</gene>
<dbReference type="RefSeq" id="XP_060454359.1">
    <property type="nucleotide sequence ID" value="XM_060597469.1"/>
</dbReference>
<evidence type="ECO:0000256" key="4">
    <source>
        <dbReference type="ARBA" id="ARBA00042988"/>
    </source>
</evidence>
<reference evidence="8" key="1">
    <citation type="journal article" date="2023" name="BMC Genomics">
        <title>Chromosome-level genome assemblies of Cutaneotrichosporon spp. (Trichosporonales, Basidiomycota) reveal imbalanced evolution between nucleotide sequences and chromosome synteny.</title>
        <authorList>
            <person name="Kobayashi Y."/>
            <person name="Kayamori A."/>
            <person name="Aoki K."/>
            <person name="Shiwa Y."/>
            <person name="Matsutani M."/>
            <person name="Fujita N."/>
            <person name="Sugita T."/>
            <person name="Iwasaki W."/>
            <person name="Tanaka N."/>
            <person name="Takashima M."/>
        </authorList>
    </citation>
    <scope>NUCLEOTIDE SEQUENCE</scope>
    <source>
        <strain evidence="8">HIS019</strain>
    </source>
</reference>
<dbReference type="Pfam" id="PF22725">
    <property type="entry name" value="GFO_IDH_MocA_C3"/>
    <property type="match status" value="1"/>
</dbReference>
<dbReference type="Pfam" id="PF01408">
    <property type="entry name" value="GFO_IDH_MocA"/>
    <property type="match status" value="1"/>
</dbReference>
<comment type="catalytic activity">
    <reaction evidence="5">
        <text>D-xylose + NADP(+) = D-xylono-1,5-lactone + NADPH + H(+)</text>
        <dbReference type="Rhea" id="RHEA:22000"/>
        <dbReference type="ChEBI" id="CHEBI:15378"/>
        <dbReference type="ChEBI" id="CHEBI:15867"/>
        <dbReference type="ChEBI" id="CHEBI:53455"/>
        <dbReference type="ChEBI" id="CHEBI:57783"/>
        <dbReference type="ChEBI" id="CHEBI:58349"/>
        <dbReference type="EC" id="1.1.1.179"/>
    </reaction>
</comment>
<dbReference type="EC" id="1.1.1.179" evidence="3"/>
<dbReference type="GO" id="GO:0000166">
    <property type="term" value="F:nucleotide binding"/>
    <property type="evidence" value="ECO:0007669"/>
    <property type="project" value="InterPro"/>
</dbReference>
<name>A0AA48L2J3_9TREE</name>
<dbReference type="InterPro" id="IPR000683">
    <property type="entry name" value="Gfo/Idh/MocA-like_OxRdtase_N"/>
</dbReference>
<evidence type="ECO:0000256" key="5">
    <source>
        <dbReference type="ARBA" id="ARBA00049233"/>
    </source>
</evidence>
<evidence type="ECO:0000313" key="9">
    <source>
        <dbReference type="Proteomes" id="UP001233271"/>
    </source>
</evidence>
<dbReference type="Gene3D" id="3.30.360.10">
    <property type="entry name" value="Dihydrodipicolinate Reductase, domain 2"/>
    <property type="match status" value="1"/>
</dbReference>
<evidence type="ECO:0000256" key="1">
    <source>
        <dbReference type="ARBA" id="ARBA00010928"/>
    </source>
</evidence>
<dbReference type="SUPFAM" id="SSF51735">
    <property type="entry name" value="NAD(P)-binding Rossmann-fold domains"/>
    <property type="match status" value="1"/>
</dbReference>
<dbReference type="EMBL" id="AP028213">
    <property type="protein sequence ID" value="BEI89093.1"/>
    <property type="molecule type" value="Genomic_DNA"/>
</dbReference>
<dbReference type="SUPFAM" id="SSF55347">
    <property type="entry name" value="Glyceraldehyde-3-phosphate dehydrogenase-like, C-terminal domain"/>
    <property type="match status" value="1"/>
</dbReference>
<feature type="domain" description="Gfo/Idh/MocA-like oxidoreductase N-terminal" evidence="6">
    <location>
        <begin position="5"/>
        <end position="152"/>
    </location>
</feature>
<evidence type="ECO:0000256" key="2">
    <source>
        <dbReference type="ARBA" id="ARBA00023002"/>
    </source>
</evidence>
<dbReference type="InterPro" id="IPR036291">
    <property type="entry name" value="NAD(P)-bd_dom_sf"/>
</dbReference>
<dbReference type="Gene3D" id="3.40.50.720">
    <property type="entry name" value="NAD(P)-binding Rossmann-like Domain"/>
    <property type="match status" value="1"/>
</dbReference>
<dbReference type="Proteomes" id="UP001233271">
    <property type="component" value="Chromosome 2"/>
</dbReference>
<protein>
    <recommendedName>
        <fullName evidence="3">D-xylose 1-dehydrogenase (NADP(+), D-xylono-1,5-lactone-forming)</fullName>
        <ecNumber evidence="3">1.1.1.179</ecNumber>
    </recommendedName>
    <alternativeName>
        <fullName evidence="4">D-xylose-NADP dehydrogenase</fullName>
    </alternativeName>
</protein>
<sequence>MTFTLRWGIIATGGISTKFAEDLLVDPSTRGSDVAHKIAAVGSRSVASAQKFIDRLRSDPSPNQWGEDGWNAWGLGNGVLDGAKAYGSYDEVFADPNVDAVYIGTPHTFHHANAKAALLAGKNVLCEKPFTFDLEELDELIAIAKEKKLFLMEAVWTRFHPIAYALQDLLKSGRLGKIKRMSADFSMNYQPDTRPDSNRMIDPEQGGGSLLDQGPYPSVWAMLALHQLPSNTDTDPRVVASYQRIYERSGVDAASTWVVSWKGLAEATLVTDMTASGYDDACVVITCEDADVAIAYPPWRPERLTIVPHSKYEPGNIREREVKEYPTAKAGAGMHYEADEVARCIRDGKTQSERMPLAESRITQRWLDDVRKAGGTVLKTA</sequence>
<dbReference type="PANTHER" id="PTHR22604:SF105">
    <property type="entry name" value="TRANS-1,2-DIHYDROBENZENE-1,2-DIOL DEHYDROGENASE"/>
    <property type="match status" value="1"/>
</dbReference>
<dbReference type="InterPro" id="IPR050984">
    <property type="entry name" value="Gfo/Idh/MocA_domain"/>
</dbReference>
<evidence type="ECO:0000259" key="7">
    <source>
        <dbReference type="Pfam" id="PF22725"/>
    </source>
</evidence>
<evidence type="ECO:0000313" key="8">
    <source>
        <dbReference type="EMBL" id="BEI89093.1"/>
    </source>
</evidence>
<evidence type="ECO:0000259" key="6">
    <source>
        <dbReference type="Pfam" id="PF01408"/>
    </source>
</evidence>
<keyword evidence="9" id="KW-1185">Reference proteome</keyword>
<dbReference type="GeneID" id="85492964"/>
<dbReference type="InterPro" id="IPR055170">
    <property type="entry name" value="GFO_IDH_MocA-like_dom"/>
</dbReference>
<proteinExistence type="inferred from homology"/>
<organism evidence="8 9">
    <name type="scientific">Cutaneotrichosporon cavernicola</name>
    <dbReference type="NCBI Taxonomy" id="279322"/>
    <lineage>
        <taxon>Eukaryota</taxon>
        <taxon>Fungi</taxon>
        <taxon>Dikarya</taxon>
        <taxon>Basidiomycota</taxon>
        <taxon>Agaricomycotina</taxon>
        <taxon>Tremellomycetes</taxon>
        <taxon>Trichosporonales</taxon>
        <taxon>Trichosporonaceae</taxon>
        <taxon>Cutaneotrichosporon</taxon>
    </lineage>
</organism>
<accession>A0AA48L2J3</accession>
<evidence type="ECO:0000256" key="3">
    <source>
        <dbReference type="ARBA" id="ARBA00038984"/>
    </source>
</evidence>
<dbReference type="GO" id="GO:0047837">
    <property type="term" value="F:D-xylose 1-dehydrogenase (NADP+) activity"/>
    <property type="evidence" value="ECO:0007669"/>
    <property type="project" value="UniProtKB-EC"/>
</dbReference>
<dbReference type="PANTHER" id="PTHR22604">
    <property type="entry name" value="OXIDOREDUCTASES"/>
    <property type="match status" value="1"/>
</dbReference>
<feature type="domain" description="GFO/IDH/MocA-like oxidoreductase" evidence="7">
    <location>
        <begin position="166"/>
        <end position="290"/>
    </location>
</feature>
<dbReference type="AlphaFoldDB" id="A0AA48L2J3"/>
<keyword evidence="2" id="KW-0560">Oxidoreductase</keyword>
<dbReference type="KEGG" id="ccac:CcaHIS019_0204550"/>
<comment type="similarity">
    <text evidence="1">Belongs to the Gfo/Idh/MocA family.</text>
</comment>